<keyword evidence="3" id="KW-0808">Transferase</keyword>
<accession>A0A917Q3H1</accession>
<dbReference type="AlphaFoldDB" id="A0A917Q3H1"/>
<dbReference type="GO" id="GO:0016740">
    <property type="term" value="F:transferase activity"/>
    <property type="evidence" value="ECO:0007669"/>
    <property type="project" value="UniProtKB-KW"/>
</dbReference>
<name>A0A917Q3H1_9PSED</name>
<protein>
    <submittedName>
        <fullName evidence="3">Glycosyl transferase</fullName>
    </submittedName>
</protein>
<reference evidence="3" key="2">
    <citation type="submission" date="2020-09" db="EMBL/GenBank/DDBJ databases">
        <authorList>
            <person name="Sun Q."/>
            <person name="Ohkuma M."/>
        </authorList>
    </citation>
    <scope>NUCLEOTIDE SEQUENCE</scope>
    <source>
        <strain evidence="3">JCM 30078</strain>
    </source>
</reference>
<keyword evidence="4" id="KW-1185">Reference proteome</keyword>
<dbReference type="InterPro" id="IPR001173">
    <property type="entry name" value="Glyco_trans_2-like"/>
</dbReference>
<keyword evidence="1" id="KW-0997">Cell inner membrane</keyword>
<evidence type="ECO:0000256" key="1">
    <source>
        <dbReference type="ARBA" id="ARBA00022519"/>
    </source>
</evidence>
<evidence type="ECO:0000313" key="4">
    <source>
        <dbReference type="Proteomes" id="UP000635983"/>
    </source>
</evidence>
<evidence type="ECO:0000259" key="2">
    <source>
        <dbReference type="Pfam" id="PF00535"/>
    </source>
</evidence>
<dbReference type="Proteomes" id="UP000635983">
    <property type="component" value="Unassembled WGS sequence"/>
</dbReference>
<keyword evidence="1" id="KW-0472">Membrane</keyword>
<dbReference type="PANTHER" id="PTHR43685:SF2">
    <property type="entry name" value="GLYCOSYLTRANSFERASE 2-LIKE DOMAIN-CONTAINING PROTEIN"/>
    <property type="match status" value="1"/>
</dbReference>
<dbReference type="CDD" id="cd06433">
    <property type="entry name" value="GT_2_WfgS_like"/>
    <property type="match status" value="1"/>
</dbReference>
<comment type="caution">
    <text evidence="3">The sequence shown here is derived from an EMBL/GenBank/DDBJ whole genome shotgun (WGS) entry which is preliminary data.</text>
</comment>
<sequence length="256" mass="29257">MDVRETNPLKISIITVCYNSAETVRDTIESVLAQTYSNVEYIVIDGASKDSTMDVVRSYESRIATVVSETDSGIYDAMNKGIHAATGDFIGILNSDDIFAHERVLEDLANFLQLNPDVDATYADLVFVQRDATDKLTRRYSSKGFAPWKIRFGFMVPHPTFYARRELFERFGLYKLGYRVSADFELMARFFQAGIKAKRHPQVMVKMREGGISTTGFWWRIHQNMEIVRACRSNGLYTNLCFIAMKVPFKLASYLK</sequence>
<dbReference type="EMBL" id="BMPO01000014">
    <property type="protein sequence ID" value="GGK10634.1"/>
    <property type="molecule type" value="Genomic_DNA"/>
</dbReference>
<dbReference type="RefSeq" id="WP_188986125.1">
    <property type="nucleotide sequence ID" value="NZ_BMPO01000014.1"/>
</dbReference>
<dbReference type="InterPro" id="IPR050834">
    <property type="entry name" value="Glycosyltransf_2"/>
</dbReference>
<keyword evidence="1" id="KW-1003">Cell membrane</keyword>
<dbReference type="Pfam" id="PF00535">
    <property type="entry name" value="Glycos_transf_2"/>
    <property type="match status" value="1"/>
</dbReference>
<gene>
    <name evidence="3" type="ORF">GCM10009304_40810</name>
</gene>
<dbReference type="InterPro" id="IPR029044">
    <property type="entry name" value="Nucleotide-diphossugar_trans"/>
</dbReference>
<reference evidence="3" key="1">
    <citation type="journal article" date="2014" name="Int. J. Syst. Evol. Microbiol.">
        <title>Complete genome sequence of Corynebacterium casei LMG S-19264T (=DSM 44701T), isolated from a smear-ripened cheese.</title>
        <authorList>
            <consortium name="US DOE Joint Genome Institute (JGI-PGF)"/>
            <person name="Walter F."/>
            <person name="Albersmeier A."/>
            <person name="Kalinowski J."/>
            <person name="Ruckert C."/>
        </authorList>
    </citation>
    <scope>NUCLEOTIDE SEQUENCE</scope>
    <source>
        <strain evidence="3">JCM 30078</strain>
    </source>
</reference>
<dbReference type="Gene3D" id="3.90.550.10">
    <property type="entry name" value="Spore Coat Polysaccharide Biosynthesis Protein SpsA, Chain A"/>
    <property type="match status" value="1"/>
</dbReference>
<organism evidence="3 4">
    <name type="scientific">Pseudomonas matsuisoli</name>
    <dbReference type="NCBI Taxonomy" id="1515666"/>
    <lineage>
        <taxon>Bacteria</taxon>
        <taxon>Pseudomonadati</taxon>
        <taxon>Pseudomonadota</taxon>
        <taxon>Gammaproteobacteria</taxon>
        <taxon>Pseudomonadales</taxon>
        <taxon>Pseudomonadaceae</taxon>
        <taxon>Pseudomonas</taxon>
    </lineage>
</organism>
<feature type="domain" description="Glycosyltransferase 2-like" evidence="2">
    <location>
        <begin position="12"/>
        <end position="158"/>
    </location>
</feature>
<proteinExistence type="predicted"/>
<dbReference type="SUPFAM" id="SSF53448">
    <property type="entry name" value="Nucleotide-diphospho-sugar transferases"/>
    <property type="match status" value="1"/>
</dbReference>
<dbReference type="PANTHER" id="PTHR43685">
    <property type="entry name" value="GLYCOSYLTRANSFERASE"/>
    <property type="match status" value="1"/>
</dbReference>
<evidence type="ECO:0000313" key="3">
    <source>
        <dbReference type="EMBL" id="GGK10634.1"/>
    </source>
</evidence>